<dbReference type="EMBL" id="FXTJ01000003">
    <property type="protein sequence ID" value="SMO74145.1"/>
    <property type="molecule type" value="Genomic_DNA"/>
</dbReference>
<reference evidence="2 3" key="1">
    <citation type="submission" date="2017-05" db="EMBL/GenBank/DDBJ databases">
        <authorList>
            <person name="Varghese N."/>
            <person name="Submissions S."/>
        </authorList>
    </citation>
    <scope>NUCLEOTIDE SEQUENCE [LARGE SCALE GENOMIC DNA]</scope>
    <source>
        <strain evidence="2 3">DSM 46834</strain>
    </source>
</reference>
<name>A0A521DRF1_9ACTN</name>
<feature type="transmembrane region" description="Helical" evidence="1">
    <location>
        <begin position="21"/>
        <end position="43"/>
    </location>
</feature>
<accession>A0A521DRF1</accession>
<keyword evidence="3" id="KW-1185">Reference proteome</keyword>
<proteinExistence type="predicted"/>
<feature type="transmembrane region" description="Helical" evidence="1">
    <location>
        <begin position="74"/>
        <end position="100"/>
    </location>
</feature>
<sequence length="147" mass="15798">MTSVDQRPGVPLLHAARGVRLLATLLLLSALPYVLFVVVAYFVNDLDRFPLEEVAAGYHDPKDMWPTTVPHIGGWLHTLGVLSLAAVPLVSAGALVISAWSVVSLVRSRSRAWGVVLGHLAVVVACVTTTAYFLSPVSQQLAGWQMD</sequence>
<keyword evidence="1" id="KW-1133">Transmembrane helix</keyword>
<dbReference type="Proteomes" id="UP000317484">
    <property type="component" value="Unassembled WGS sequence"/>
</dbReference>
<keyword evidence="1" id="KW-0472">Membrane</keyword>
<protein>
    <submittedName>
        <fullName evidence="2">Uncharacterized protein</fullName>
    </submittedName>
</protein>
<gene>
    <name evidence="2" type="ORF">SAMN06273567_103470</name>
</gene>
<keyword evidence="1" id="KW-0812">Transmembrane</keyword>
<organism evidence="2 3">
    <name type="scientific">Geodermatophilus aquaeductus</name>
    <dbReference type="NCBI Taxonomy" id="1564161"/>
    <lineage>
        <taxon>Bacteria</taxon>
        <taxon>Bacillati</taxon>
        <taxon>Actinomycetota</taxon>
        <taxon>Actinomycetes</taxon>
        <taxon>Geodermatophilales</taxon>
        <taxon>Geodermatophilaceae</taxon>
        <taxon>Geodermatophilus</taxon>
    </lineage>
</organism>
<feature type="transmembrane region" description="Helical" evidence="1">
    <location>
        <begin position="112"/>
        <end position="134"/>
    </location>
</feature>
<evidence type="ECO:0000313" key="2">
    <source>
        <dbReference type="EMBL" id="SMO74145.1"/>
    </source>
</evidence>
<dbReference type="RefSeq" id="WP_142458545.1">
    <property type="nucleotide sequence ID" value="NZ_FXTJ01000003.1"/>
</dbReference>
<evidence type="ECO:0000313" key="3">
    <source>
        <dbReference type="Proteomes" id="UP000317484"/>
    </source>
</evidence>
<evidence type="ECO:0000256" key="1">
    <source>
        <dbReference type="SAM" id="Phobius"/>
    </source>
</evidence>
<dbReference type="AlphaFoldDB" id="A0A521DRF1"/>